<name>A0A2P2Q3G3_RHIMU</name>
<sequence>MRQSLRCLCLNGLLQNHPTIMLNSFPGSPLFYCQLE</sequence>
<reference evidence="1" key="1">
    <citation type="submission" date="2018-02" db="EMBL/GenBank/DDBJ databases">
        <title>Rhizophora mucronata_Transcriptome.</title>
        <authorList>
            <person name="Meera S.P."/>
            <person name="Sreeshan A."/>
            <person name="Augustine A."/>
        </authorList>
    </citation>
    <scope>NUCLEOTIDE SEQUENCE</scope>
    <source>
        <tissue evidence="1">Leaf</tissue>
    </source>
</reference>
<accession>A0A2P2Q3G3</accession>
<evidence type="ECO:0000313" key="1">
    <source>
        <dbReference type="EMBL" id="MBX61453.1"/>
    </source>
</evidence>
<proteinExistence type="predicted"/>
<organism evidence="1">
    <name type="scientific">Rhizophora mucronata</name>
    <name type="common">Asiatic mangrove</name>
    <dbReference type="NCBI Taxonomy" id="61149"/>
    <lineage>
        <taxon>Eukaryota</taxon>
        <taxon>Viridiplantae</taxon>
        <taxon>Streptophyta</taxon>
        <taxon>Embryophyta</taxon>
        <taxon>Tracheophyta</taxon>
        <taxon>Spermatophyta</taxon>
        <taxon>Magnoliopsida</taxon>
        <taxon>eudicotyledons</taxon>
        <taxon>Gunneridae</taxon>
        <taxon>Pentapetalae</taxon>
        <taxon>rosids</taxon>
        <taxon>fabids</taxon>
        <taxon>Malpighiales</taxon>
        <taxon>Rhizophoraceae</taxon>
        <taxon>Rhizophora</taxon>
    </lineage>
</organism>
<dbReference type="AlphaFoldDB" id="A0A2P2Q3G3"/>
<protein>
    <submittedName>
        <fullName evidence="1">Uncharacterized protein</fullName>
    </submittedName>
</protein>
<dbReference type="EMBL" id="GGEC01080969">
    <property type="protein sequence ID" value="MBX61453.1"/>
    <property type="molecule type" value="Transcribed_RNA"/>
</dbReference>